<dbReference type="GO" id="GO:0005634">
    <property type="term" value="C:nucleus"/>
    <property type="evidence" value="ECO:0007669"/>
    <property type="project" value="TreeGrafter"/>
</dbReference>
<reference evidence="2 3" key="1">
    <citation type="submission" date="2022-12" db="EMBL/GenBank/DDBJ databases">
        <title>Chromosome-level genome assembly of true bugs.</title>
        <authorList>
            <person name="Ma L."/>
            <person name="Li H."/>
        </authorList>
    </citation>
    <scope>NUCLEOTIDE SEQUENCE [LARGE SCALE GENOMIC DNA]</scope>
    <source>
        <strain evidence="2">Lab_2022b</strain>
    </source>
</reference>
<protein>
    <recommendedName>
        <fullName evidence="4">Constitutive coactivator of peroxisome proliferator-activated receptor gamma</fullName>
    </recommendedName>
</protein>
<dbReference type="Proteomes" id="UP001461498">
    <property type="component" value="Unassembled WGS sequence"/>
</dbReference>
<gene>
    <name evidence="2" type="ORF">O3M35_003654</name>
</gene>
<organism evidence="2 3">
    <name type="scientific">Rhynocoris fuscipes</name>
    <dbReference type="NCBI Taxonomy" id="488301"/>
    <lineage>
        <taxon>Eukaryota</taxon>
        <taxon>Metazoa</taxon>
        <taxon>Ecdysozoa</taxon>
        <taxon>Arthropoda</taxon>
        <taxon>Hexapoda</taxon>
        <taxon>Insecta</taxon>
        <taxon>Pterygota</taxon>
        <taxon>Neoptera</taxon>
        <taxon>Paraneoptera</taxon>
        <taxon>Hemiptera</taxon>
        <taxon>Heteroptera</taxon>
        <taxon>Panheteroptera</taxon>
        <taxon>Cimicomorpha</taxon>
        <taxon>Reduviidae</taxon>
        <taxon>Harpactorinae</taxon>
        <taxon>Harpactorini</taxon>
        <taxon>Rhynocoris</taxon>
    </lineage>
</organism>
<comment type="caution">
    <text evidence="2">The sequence shown here is derived from an EMBL/GenBank/DDBJ whole genome shotgun (WGS) entry which is preliminary data.</text>
</comment>
<name>A0AAW1CJN0_9HEMI</name>
<dbReference type="PANTHER" id="PTHR15976:SF17">
    <property type="entry name" value="CONSTITUTIVE COACTIVATOR OF PEROXISOME PROLIFERATOR-ACTIVATED RECEPTOR GAMMA"/>
    <property type="match status" value="1"/>
</dbReference>
<dbReference type="AlphaFoldDB" id="A0AAW1CJN0"/>
<dbReference type="Gene3D" id="3.40.50.1010">
    <property type="entry name" value="5'-nuclease"/>
    <property type="match status" value="1"/>
</dbReference>
<evidence type="ECO:0000313" key="2">
    <source>
        <dbReference type="EMBL" id="KAK9499153.1"/>
    </source>
</evidence>
<evidence type="ECO:0008006" key="4">
    <source>
        <dbReference type="Google" id="ProtNLM"/>
    </source>
</evidence>
<sequence>MGVRGLETYLERNNKDACYKVDIKEIILKYREETGQSPKIVIDGMSVLNHLYNKKLPWISGGQLKEFYEVVREFITAFLNIGAELISFFDGPPAASKRNVWIKRRLDTLTDIYGLFDDLLAGVSPIQIQNERKNCIPPNAGCVIMHIFHIYGCKVYKTVLECDEEISKFALKNNCLAILAQDSDFVIYEGAKYYWSMKNFDLESMTTLNYDRIKLANSLRIPPQHLALVASLMGNDVVPYELLLPFKKNLLRNISSRPYVDFSSCIERVSDYVRRLPVGPAIYNYLPQIAKEVFCDENKAKLLYDSLNSYDLHSENADFYKSGNDNWDEVLKLVKDNHINGFGSACIYGIVYEQRYWCSTGLEDFRINDLPPAQQVLRKLRQHLYGILLYEKPLPSNKLFHEVKELVMTGPNSLDNDVIVSAIPPQVGHPGLKALWNDKDRSIDNIRWSLVGDAVNISPTLIYRLPPHLIVPSLSVSYLLKQGLVVSKWEIDAILSSAIVLRELSADNLKSLPLKIPDTRSIRLQTIFTRTYSIVITLLHACGNPLPFDNVVATNYQDGKLFLLKYMDAKNGCSISKLCEYKVNHIETFNLITDFIAAAS</sequence>
<evidence type="ECO:0000313" key="3">
    <source>
        <dbReference type="Proteomes" id="UP001461498"/>
    </source>
</evidence>
<evidence type="ECO:0000256" key="1">
    <source>
        <dbReference type="ARBA" id="ARBA00009495"/>
    </source>
</evidence>
<dbReference type="InterPro" id="IPR026784">
    <property type="entry name" value="Coact_PPARg"/>
</dbReference>
<dbReference type="InterPro" id="IPR029060">
    <property type="entry name" value="PIN-like_dom_sf"/>
</dbReference>
<proteinExistence type="inferred from homology"/>
<dbReference type="PANTHER" id="PTHR15976">
    <property type="entry name" value="CONSTITUTIVE COACTIVATOR OF PEROXISOME PROLIFERATOR-ACTIVATED RECEPTOR GAMMA"/>
    <property type="match status" value="1"/>
</dbReference>
<accession>A0AAW1CJN0</accession>
<dbReference type="SUPFAM" id="SSF88723">
    <property type="entry name" value="PIN domain-like"/>
    <property type="match status" value="1"/>
</dbReference>
<keyword evidence="3" id="KW-1185">Reference proteome</keyword>
<comment type="similarity">
    <text evidence="1">Belongs to the constitutive coactivator of PPAR-gamma family.</text>
</comment>
<dbReference type="EMBL" id="JAPXFL010000012">
    <property type="protein sequence ID" value="KAK9499153.1"/>
    <property type="molecule type" value="Genomic_DNA"/>
</dbReference>